<dbReference type="Pfam" id="PF08722">
    <property type="entry name" value="Tn7_TnsA-like_N"/>
    <property type="match status" value="1"/>
</dbReference>
<evidence type="ECO:0000259" key="1">
    <source>
        <dbReference type="Pfam" id="PF08722"/>
    </source>
</evidence>
<reference evidence="2 3" key="1">
    <citation type="submission" date="2018-09" db="EMBL/GenBank/DDBJ databases">
        <title>Phylogeny of the Shewanellaceae, and recommendation for two new genera, Pseudoshewanella and Parashewanella.</title>
        <authorList>
            <person name="Wang G."/>
        </authorList>
    </citation>
    <scope>NUCLEOTIDE SEQUENCE [LARGE SCALE GENOMIC DNA]</scope>
    <source>
        <strain evidence="2 3">C51</strain>
    </source>
</reference>
<dbReference type="EMBL" id="QZEI01000015">
    <property type="protein sequence ID" value="RLV60487.1"/>
    <property type="molecule type" value="Genomic_DNA"/>
</dbReference>
<gene>
    <name evidence="2" type="ORF">D5018_06760</name>
</gene>
<keyword evidence="3" id="KW-1185">Reference proteome</keyword>
<name>A0A3L8PYG5_9GAMM</name>
<feature type="domain" description="TnsA endonuclease N-terminal" evidence="1">
    <location>
        <begin position="51"/>
        <end position="128"/>
    </location>
</feature>
<comment type="caution">
    <text evidence="2">The sequence shown here is derived from an EMBL/GenBank/DDBJ whole genome shotgun (WGS) entry which is preliminary data.</text>
</comment>
<dbReference type="Proteomes" id="UP000281474">
    <property type="component" value="Unassembled WGS sequence"/>
</dbReference>
<dbReference type="InterPro" id="IPR014833">
    <property type="entry name" value="TnsA_N"/>
</dbReference>
<proteinExistence type="predicted"/>
<evidence type="ECO:0000313" key="2">
    <source>
        <dbReference type="EMBL" id="RLV60487.1"/>
    </source>
</evidence>
<dbReference type="OrthoDB" id="6103242at2"/>
<organism evidence="2 3">
    <name type="scientific">Parashewanella curva</name>
    <dbReference type="NCBI Taxonomy" id="2338552"/>
    <lineage>
        <taxon>Bacteria</taxon>
        <taxon>Pseudomonadati</taxon>
        <taxon>Pseudomonadota</taxon>
        <taxon>Gammaproteobacteria</taxon>
        <taxon>Alteromonadales</taxon>
        <taxon>Shewanellaceae</taxon>
        <taxon>Parashewanella</taxon>
    </lineage>
</organism>
<dbReference type="AlphaFoldDB" id="A0A3L8PYG5"/>
<accession>A0A3L8PYG5</accession>
<evidence type="ECO:0000313" key="3">
    <source>
        <dbReference type="Proteomes" id="UP000281474"/>
    </source>
</evidence>
<sequence>MCKDDENRGRRDVKKLMSRSINVFPAKKSLDETTFTEGTLEADLCYYLEFDPKVVSYQPQPHCIKYFLNDEKHCYTADLLVNYFDGKKRLIEIKYNRDIDRISDFDDWRLAIKTACESQGFEFEVLTEDEIRKQPLYENLTLLWASHDKALDKGFLVKVINTLDQNDDVLISDLLPKVNFDSELEQVYKLIFDRKILAPIDTEFLSTQTSIKHSGESYECYL</sequence>
<protein>
    <recommendedName>
        <fullName evidence="1">TnsA endonuclease N-terminal domain-containing protein</fullName>
    </recommendedName>
</protein>